<evidence type="ECO:0000259" key="3">
    <source>
        <dbReference type="Pfam" id="PF14383"/>
    </source>
</evidence>
<dbReference type="eggNOG" id="ENOG502QQ6N">
    <property type="taxonomic scope" value="Eukaryota"/>
</dbReference>
<feature type="domain" description="DUF4378" evidence="2">
    <location>
        <begin position="808"/>
        <end position="969"/>
    </location>
</feature>
<feature type="region of interest" description="Disordered" evidence="1">
    <location>
        <begin position="152"/>
        <end position="174"/>
    </location>
</feature>
<feature type="compositionally biased region" description="Polar residues" evidence="1">
    <location>
        <begin position="434"/>
        <end position="450"/>
    </location>
</feature>
<feature type="compositionally biased region" description="Polar residues" evidence="1">
    <location>
        <begin position="572"/>
        <end position="587"/>
    </location>
</feature>
<feature type="compositionally biased region" description="Basic and acidic residues" evidence="1">
    <location>
        <begin position="480"/>
        <end position="491"/>
    </location>
</feature>
<evidence type="ECO:0000313" key="4">
    <source>
        <dbReference type="EMBL" id="KCW52068.1"/>
    </source>
</evidence>
<dbReference type="PANTHER" id="PTHR21726:SF61">
    <property type="entry name" value="DNAA INITIATOR-ASSOCIATING PROTEIN"/>
    <property type="match status" value="1"/>
</dbReference>
<dbReference type="Gramene" id="KCW52068">
    <property type="protein sequence ID" value="KCW52068"/>
    <property type="gene ID" value="EUGRSUZ_J01505"/>
</dbReference>
<reference evidence="4" key="1">
    <citation type="submission" date="2013-07" db="EMBL/GenBank/DDBJ databases">
        <title>The genome of Eucalyptus grandis.</title>
        <authorList>
            <person name="Schmutz J."/>
            <person name="Hayes R."/>
            <person name="Myburg A."/>
            <person name="Tuskan G."/>
            <person name="Grattapaglia D."/>
            <person name="Rokhsar D.S."/>
        </authorList>
    </citation>
    <scope>NUCLEOTIDE SEQUENCE</scope>
    <source>
        <tissue evidence="4">Leaf extractions</tissue>
    </source>
</reference>
<evidence type="ECO:0000259" key="2">
    <source>
        <dbReference type="Pfam" id="PF14309"/>
    </source>
</evidence>
<proteinExistence type="predicted"/>
<feature type="region of interest" description="Disordered" evidence="1">
    <location>
        <begin position="421"/>
        <end position="494"/>
    </location>
</feature>
<gene>
    <name evidence="4" type="ORF">EUGRSUZ_J01505</name>
</gene>
<feature type="region of interest" description="Disordered" evidence="1">
    <location>
        <begin position="201"/>
        <end position="227"/>
    </location>
</feature>
<accession>A0A059AE06</accession>
<dbReference type="OMA" id="SATCMNN"/>
<feature type="region of interest" description="Disordered" evidence="1">
    <location>
        <begin position="251"/>
        <end position="274"/>
    </location>
</feature>
<sequence>MMDEVAGKAASRLAITEKRQATTRPGGCVGIFLQLFDWHRRFAKKRLFSRKMLPPVRAKQVSRNFHLDEKMPGAKLHLIADENKGGFPTSRRNGYKNLDLEQRPKHETQAPGLVARLMGLESMPTAAQKKVTRPLPSYPRHGKAEKFLLGTKGSAKEDGLSNEKGHLKHEPRPQKLQKTGLLERRVVTRFGAEALQIKGVMTKSRKQHHPKLLSPAKSPRISSIRNASRTSRLIDAATRILEPGLQARNRDRCALPSPTSAYPSSEVGIAERSPSESQNIFTRAICSEAESAGQASCINRGNLVDIDLRQNTSQQMLDHAAITLNPFHASYQDSGTNKPRPPPAAVMREKDVTYRRRQRESVAPSSPPNCHFQAFNVPLKDAKPVPKECLEQPCIPSHKCNPHQEELPSNALKNSPATQNEMLETGRTPPIVKCSNSNGRKASLSGNSATGAKDFVALNRSLSGRTRPRLPVKAENSDSDAARKTRVRRPDSLPQFRSPVRKIRSSNVDGPVESPSFVSAEVGKQNDARYDAVPRTRVNSRASSSDRSCERSKLVGEADRIKAGGTNNNGVVSFTFKSPMKQKSSFPEGSDDKRTEKSLPGGGKASDSVEPVFDRSDDEAACQKQLPWNGDALGALLECKLKELISQEEDELSTACATPKRSTAMILQELIAALTDAPPVSQDCNVLDAGNAFKKKAKMDGTLIGFLSDVNHLSPGSVLDASFSNDSCISSSLDDGTVFSGSKLHYDFMDYPDPLQSLNPGADLLDSATSLDEGRSSRNVLIDLIDRITRVIGGRDLVVLGLAGSRCTYAKDVMLHAELLFTDLTRLHSDGTEDFVITVFLLDELEHAAATSWTDMKSFFGSEEAKEWNQLRQFLFDCLLECLDLKYRRYCNFGYQGWMRQLVFLNVEKLIRDFGGEMRRWACLAGMTPDEIIEYEMSHALGKWTDFDIEAFENGAELGEDILCNLVEEILIDL</sequence>
<organism evidence="4">
    <name type="scientific">Eucalyptus grandis</name>
    <name type="common">Flooded gum</name>
    <dbReference type="NCBI Taxonomy" id="71139"/>
    <lineage>
        <taxon>Eukaryota</taxon>
        <taxon>Viridiplantae</taxon>
        <taxon>Streptophyta</taxon>
        <taxon>Embryophyta</taxon>
        <taxon>Tracheophyta</taxon>
        <taxon>Spermatophyta</taxon>
        <taxon>Magnoliopsida</taxon>
        <taxon>eudicotyledons</taxon>
        <taxon>Gunneridae</taxon>
        <taxon>Pentapetalae</taxon>
        <taxon>rosids</taxon>
        <taxon>malvids</taxon>
        <taxon>Myrtales</taxon>
        <taxon>Myrtaceae</taxon>
        <taxon>Myrtoideae</taxon>
        <taxon>Eucalypteae</taxon>
        <taxon>Eucalyptus</taxon>
    </lineage>
</organism>
<evidence type="ECO:0008006" key="5">
    <source>
        <dbReference type="Google" id="ProtNLM"/>
    </source>
</evidence>
<name>A0A059AE06_EUCGR</name>
<dbReference type="EMBL" id="KK198762">
    <property type="protein sequence ID" value="KCW52068.1"/>
    <property type="molecule type" value="Genomic_DNA"/>
</dbReference>
<dbReference type="KEGG" id="egr:104422110"/>
<dbReference type="STRING" id="71139.A0A059AE06"/>
<feature type="compositionally biased region" description="Basic and acidic residues" evidence="1">
    <location>
        <begin position="154"/>
        <end position="173"/>
    </location>
</feature>
<dbReference type="InterPro" id="IPR025486">
    <property type="entry name" value="DUF4378"/>
</dbReference>
<dbReference type="InParanoid" id="A0A059AE06"/>
<feature type="domain" description="DUF3741" evidence="3">
    <location>
        <begin position="105"/>
        <end position="126"/>
    </location>
</feature>
<feature type="region of interest" description="Disordered" evidence="1">
    <location>
        <begin position="572"/>
        <end position="611"/>
    </location>
</feature>
<dbReference type="OrthoDB" id="1928505at2759"/>
<dbReference type="PANTHER" id="PTHR21726">
    <property type="entry name" value="PHOSPHATIDYLINOSITOL N-ACETYLGLUCOSAMINYLTRANSFERASE SUBUNIT P DOWN SYNDROME CRITICAL REGION PROTEIN 5 -RELATED"/>
    <property type="match status" value="1"/>
</dbReference>
<feature type="region of interest" description="Disordered" evidence="1">
    <location>
        <begin position="329"/>
        <end position="370"/>
    </location>
</feature>
<dbReference type="Pfam" id="PF14309">
    <property type="entry name" value="DUF4378"/>
    <property type="match status" value="1"/>
</dbReference>
<dbReference type="FunCoup" id="A0A059AE06">
    <property type="interactions" value="394"/>
</dbReference>
<evidence type="ECO:0000256" key="1">
    <source>
        <dbReference type="SAM" id="MobiDB-lite"/>
    </source>
</evidence>
<protein>
    <recommendedName>
        <fullName evidence="5">DUF4378 domain-containing protein</fullName>
    </recommendedName>
</protein>
<dbReference type="AlphaFoldDB" id="A0A059AE06"/>
<dbReference type="InterPro" id="IPR032795">
    <property type="entry name" value="DUF3741-assoc"/>
</dbReference>
<dbReference type="Pfam" id="PF14383">
    <property type="entry name" value="VARLMGL"/>
    <property type="match status" value="1"/>
</dbReference>